<dbReference type="GO" id="GO:0006109">
    <property type="term" value="P:regulation of carbohydrate metabolic process"/>
    <property type="evidence" value="ECO:0007669"/>
    <property type="project" value="InterPro"/>
</dbReference>
<keyword evidence="4 5" id="KW-0694">RNA-binding</keyword>
<dbReference type="RefSeq" id="WP_286976420.1">
    <property type="nucleotide sequence ID" value="NZ_PFNG01000114.1"/>
</dbReference>
<dbReference type="InterPro" id="IPR036107">
    <property type="entry name" value="CsrA_sf"/>
</dbReference>
<evidence type="ECO:0000256" key="5">
    <source>
        <dbReference type="HAMAP-Rule" id="MF_00167"/>
    </source>
</evidence>
<organism evidence="6 7">
    <name type="scientific">Candidatus Aquicultor secundus</name>
    <dbReference type="NCBI Taxonomy" id="1973895"/>
    <lineage>
        <taxon>Bacteria</taxon>
        <taxon>Bacillati</taxon>
        <taxon>Actinomycetota</taxon>
        <taxon>Candidatus Aquicultoria</taxon>
        <taxon>Candidatus Aquicultorales</taxon>
        <taxon>Candidatus Aquicultoraceae</taxon>
        <taxon>Candidatus Aquicultor</taxon>
    </lineage>
</organism>
<dbReference type="HAMAP" id="MF_00167">
    <property type="entry name" value="CsrA"/>
    <property type="match status" value="1"/>
</dbReference>
<dbReference type="Proteomes" id="UP000230956">
    <property type="component" value="Unassembled WGS sequence"/>
</dbReference>
<dbReference type="GO" id="GO:0045947">
    <property type="term" value="P:negative regulation of translational initiation"/>
    <property type="evidence" value="ECO:0007669"/>
    <property type="project" value="UniProtKB-UniRule"/>
</dbReference>
<comment type="similarity">
    <text evidence="5">Belongs to the CsrA/RsmA family.</text>
</comment>
<dbReference type="NCBIfam" id="TIGR00202">
    <property type="entry name" value="csrA"/>
    <property type="match status" value="1"/>
</dbReference>
<dbReference type="SUPFAM" id="SSF117130">
    <property type="entry name" value="CsrA-like"/>
    <property type="match status" value="1"/>
</dbReference>
<dbReference type="GO" id="GO:0005829">
    <property type="term" value="C:cytosol"/>
    <property type="evidence" value="ECO:0007669"/>
    <property type="project" value="TreeGrafter"/>
</dbReference>
<dbReference type="InterPro" id="IPR003751">
    <property type="entry name" value="CsrA"/>
</dbReference>
<dbReference type="PANTHER" id="PTHR34984:SF1">
    <property type="entry name" value="CARBON STORAGE REGULATOR"/>
    <property type="match status" value="1"/>
</dbReference>
<dbReference type="NCBIfam" id="NF002469">
    <property type="entry name" value="PRK01712.1"/>
    <property type="match status" value="1"/>
</dbReference>
<evidence type="ECO:0000256" key="2">
    <source>
        <dbReference type="ARBA" id="ARBA00022491"/>
    </source>
</evidence>
<evidence type="ECO:0000313" key="6">
    <source>
        <dbReference type="EMBL" id="PIZ39627.1"/>
    </source>
</evidence>
<dbReference type="Gene3D" id="2.60.40.4380">
    <property type="entry name" value="Translational regulator CsrA"/>
    <property type="match status" value="1"/>
</dbReference>
<evidence type="ECO:0000256" key="1">
    <source>
        <dbReference type="ARBA" id="ARBA00022490"/>
    </source>
</evidence>
<protein>
    <recommendedName>
        <fullName evidence="5">Translational regulator CsrA</fullName>
    </recommendedName>
</protein>
<dbReference type="AlphaFoldDB" id="A0A2M7T8G5"/>
<dbReference type="GO" id="GO:0048027">
    <property type="term" value="F:mRNA 5'-UTR binding"/>
    <property type="evidence" value="ECO:0007669"/>
    <property type="project" value="UniProtKB-UniRule"/>
</dbReference>
<gene>
    <name evidence="5 6" type="primary">csrA</name>
    <name evidence="6" type="ORF">COY37_04720</name>
</gene>
<accession>A0A2M7T8G5</accession>
<name>A0A2M7T8G5_9ACTN</name>
<dbReference type="Pfam" id="PF02599">
    <property type="entry name" value="CsrA"/>
    <property type="match status" value="1"/>
</dbReference>
<evidence type="ECO:0000256" key="4">
    <source>
        <dbReference type="ARBA" id="ARBA00022884"/>
    </source>
</evidence>
<proteinExistence type="inferred from homology"/>
<comment type="caution">
    <text evidence="6">The sequence shown here is derived from an EMBL/GenBank/DDBJ whole genome shotgun (WGS) entry which is preliminary data.</text>
</comment>
<evidence type="ECO:0000313" key="7">
    <source>
        <dbReference type="Proteomes" id="UP000230956"/>
    </source>
</evidence>
<dbReference type="GO" id="GO:0044781">
    <property type="term" value="P:bacterial-type flagellum organization"/>
    <property type="evidence" value="ECO:0007669"/>
    <property type="project" value="UniProtKB-KW"/>
</dbReference>
<comment type="subunit">
    <text evidence="5">Homodimer; the beta-strands of each monomer intercalate to form a hydrophobic core, while the alpha-helices form wings that extend away from the core.</text>
</comment>
<dbReference type="EMBL" id="PFNG01000114">
    <property type="protein sequence ID" value="PIZ39627.1"/>
    <property type="molecule type" value="Genomic_DNA"/>
</dbReference>
<comment type="function">
    <text evidence="5">A translational regulator that binds mRNA to regulate translation initiation and/or mRNA stability. Usually binds in the 5'-UTR at or near the Shine-Dalgarno sequence preventing ribosome-binding, thus repressing translation. Its main target seems to be the major flagellin gene, while its function is anatagonized by FliW.</text>
</comment>
<dbReference type="GO" id="GO:0006402">
    <property type="term" value="P:mRNA catabolic process"/>
    <property type="evidence" value="ECO:0007669"/>
    <property type="project" value="InterPro"/>
</dbReference>
<dbReference type="PANTHER" id="PTHR34984">
    <property type="entry name" value="CARBON STORAGE REGULATOR"/>
    <property type="match status" value="1"/>
</dbReference>
<keyword evidence="3 5" id="KW-0810">Translation regulation</keyword>
<dbReference type="GO" id="GO:1902208">
    <property type="term" value="P:regulation of bacterial-type flagellum assembly"/>
    <property type="evidence" value="ECO:0007669"/>
    <property type="project" value="UniProtKB-UniRule"/>
</dbReference>
<comment type="subcellular location">
    <subcellularLocation>
        <location evidence="5">Cytoplasm</location>
    </subcellularLocation>
</comment>
<reference evidence="7" key="1">
    <citation type="submission" date="2017-09" db="EMBL/GenBank/DDBJ databases">
        <title>Depth-based differentiation of microbial function through sediment-hosted aquifers and enrichment of novel symbionts in the deep terrestrial subsurface.</title>
        <authorList>
            <person name="Probst A.J."/>
            <person name="Ladd B."/>
            <person name="Jarett J.K."/>
            <person name="Geller-Mcgrath D.E."/>
            <person name="Sieber C.M.K."/>
            <person name="Emerson J.B."/>
            <person name="Anantharaman K."/>
            <person name="Thomas B.C."/>
            <person name="Malmstrom R."/>
            <person name="Stieglmeier M."/>
            <person name="Klingl A."/>
            <person name="Woyke T."/>
            <person name="Ryan C.M."/>
            <person name="Banfield J.F."/>
        </authorList>
    </citation>
    <scope>NUCLEOTIDE SEQUENCE [LARGE SCALE GENOMIC DNA]</scope>
</reference>
<sequence length="82" mass="9099">MLVLTRKLNESIHIGTDIEIFVVEIKDDHVKIGIKAPKDIPVHRAEIYKSILEENSLAASTSEAALQNIGELLPEKPSKQDP</sequence>
<evidence type="ECO:0000256" key="3">
    <source>
        <dbReference type="ARBA" id="ARBA00022845"/>
    </source>
</evidence>
<keyword evidence="2 5" id="KW-0678">Repressor</keyword>
<keyword evidence="1 5" id="KW-0963">Cytoplasm</keyword>
<keyword evidence="5" id="KW-1005">Bacterial flagellum biogenesis</keyword>
<dbReference type="FunFam" id="2.60.40.4380:FF:000002">
    <property type="entry name" value="Translational regulator CsrA"/>
    <property type="match status" value="1"/>
</dbReference>